<evidence type="ECO:0000313" key="3">
    <source>
        <dbReference type="Proteomes" id="UP001165498"/>
    </source>
</evidence>
<comment type="caution">
    <text evidence="2">The sequence shown here is derived from an EMBL/GenBank/DDBJ whole genome shotgun (WGS) entry which is preliminary data.</text>
</comment>
<reference evidence="2" key="1">
    <citation type="submission" date="2022-07" db="EMBL/GenBank/DDBJ databases">
        <title>Tahibacter sp., a new gammaproteobacterium isolated from the silt sample collected at pig farm.</title>
        <authorList>
            <person name="Chen H."/>
        </authorList>
    </citation>
    <scope>NUCLEOTIDE SEQUENCE</scope>
    <source>
        <strain evidence="2">P2K</strain>
    </source>
</reference>
<dbReference type="PANTHER" id="PTHR39540:SF1">
    <property type="entry name" value="DICTOMALLEIN-1-RELATED"/>
    <property type="match status" value="1"/>
</dbReference>
<proteinExistence type="predicted"/>
<organism evidence="2 3">
    <name type="scientific">Tahibacter harae</name>
    <dbReference type="NCBI Taxonomy" id="2963937"/>
    <lineage>
        <taxon>Bacteria</taxon>
        <taxon>Pseudomonadati</taxon>
        <taxon>Pseudomonadota</taxon>
        <taxon>Gammaproteobacteria</taxon>
        <taxon>Lysobacterales</taxon>
        <taxon>Rhodanobacteraceae</taxon>
        <taxon>Tahibacter</taxon>
    </lineage>
</organism>
<dbReference type="RefSeq" id="WP_255916234.1">
    <property type="nucleotide sequence ID" value="NZ_JANFQO010000024.1"/>
</dbReference>
<dbReference type="PANTHER" id="PTHR39540">
    <property type="match status" value="1"/>
</dbReference>
<evidence type="ECO:0000313" key="2">
    <source>
        <dbReference type="EMBL" id="MCQ4167047.1"/>
    </source>
</evidence>
<keyword evidence="2" id="KW-0378">Hydrolase</keyword>
<keyword evidence="3" id="KW-1185">Reference proteome</keyword>
<dbReference type="EMBL" id="JANFQO010000024">
    <property type="protein sequence ID" value="MCQ4167047.1"/>
    <property type="molecule type" value="Genomic_DNA"/>
</dbReference>
<protein>
    <submittedName>
        <fullName evidence="2">M66 family metalloprotease</fullName>
    </submittedName>
</protein>
<name>A0ABT1QXN1_9GAMM</name>
<accession>A0ABT1QXN1</accession>
<dbReference type="InterPro" id="IPR051256">
    <property type="entry name" value="Dictomallein"/>
</dbReference>
<keyword evidence="2" id="KW-0645">Protease</keyword>
<feature type="chain" id="PRO_5046784888" evidence="1">
    <location>
        <begin position="23"/>
        <end position="660"/>
    </location>
</feature>
<keyword evidence="1" id="KW-0732">Signal</keyword>
<dbReference type="GO" id="GO:0008237">
    <property type="term" value="F:metallopeptidase activity"/>
    <property type="evidence" value="ECO:0007669"/>
    <property type="project" value="UniProtKB-KW"/>
</dbReference>
<keyword evidence="2" id="KW-0482">Metalloprotease</keyword>
<evidence type="ECO:0000256" key="1">
    <source>
        <dbReference type="SAM" id="SignalP"/>
    </source>
</evidence>
<gene>
    <name evidence="2" type="ORF">NM961_20215</name>
</gene>
<dbReference type="Proteomes" id="UP001165498">
    <property type="component" value="Unassembled WGS sequence"/>
</dbReference>
<feature type="signal peptide" evidence="1">
    <location>
        <begin position="1"/>
        <end position="22"/>
    </location>
</feature>
<dbReference type="Pfam" id="PF10462">
    <property type="entry name" value="Peptidase_M66"/>
    <property type="match status" value="1"/>
</dbReference>
<sequence>MRLPLLCLSALCCALPFPQAAALDEPMFGDGFDSGIGFRTVRIPDRNDAVACSGAANASARIDRVYLAQTHVLEPEHPLFVLAARRPALLKVNVTGSGASPQVRVSATAGAVALGSLCLAGPASLPASVDTATQTRADSFTVTLPAAWLQPGLALTVTAGGASRVLDAATLKVGPEPVLALLAPDLYLFGDQQPTPKPPNWEIQYLSTLMASALQVSTLAPIVSDRLPIEPRSDGRDGFGVAAPQPALIATTAPSCTAAQAGAGNCTRYGGYAVLNGARGVLGAIRNANGLERYAQIYGTMAANTHVGGGLAGGGVGAGDDYGLTFNHEMGHSADMPHWGTSWYGRVAADNSQKHPYAGEYGSLPANPTGGGFGNSWGYDLAADRFIAPVCAGTGKERQEPMQRSGSSCLPAGQAYDYFSDYSSLFLFRFLVGAAETYAGTVAYPRDPSGNAAATPFSFPGKGGRVVALQPNRPQPFLKKWDAALADYVEQAPPALSANQMKHYYPQRHNTKVVTIWGSFSTTTPAARMIGPPMHYTGHLKKTWNPSDPADFADIKSWISGDAFWWGADLVLRVNYSDGSFRQAVLKYAPRGTDPLDGDSFAIWAVNFPDDRTLVGAQLFHRPMEVRYPGTVSPYNINQTGNATTAANYLDGAPVVATWP</sequence>